<evidence type="ECO:0000256" key="6">
    <source>
        <dbReference type="ARBA" id="ARBA00022723"/>
    </source>
</evidence>
<evidence type="ECO:0000313" key="19">
    <source>
        <dbReference type="EMBL" id="KAB0799979.1"/>
    </source>
</evidence>
<evidence type="ECO:0000256" key="13">
    <source>
        <dbReference type="ARBA" id="ARBA00023157"/>
    </source>
</evidence>
<keyword evidence="8" id="KW-0106">Calcium</keyword>
<evidence type="ECO:0000256" key="4">
    <source>
        <dbReference type="ARBA" id="ARBA00022673"/>
    </source>
</evidence>
<keyword evidence="11" id="KW-0406">Ion transport</keyword>
<keyword evidence="10 16" id="KW-1133">Transmembrane helix</keyword>
<dbReference type="InterPro" id="IPR036465">
    <property type="entry name" value="vWFA_dom_sf"/>
</dbReference>
<dbReference type="SMART" id="SM00327">
    <property type="entry name" value="VWA"/>
    <property type="match status" value="1"/>
</dbReference>
<keyword evidence="12 16" id="KW-0472">Membrane</keyword>
<dbReference type="PANTHER" id="PTHR10166">
    <property type="entry name" value="VOLTAGE-DEPENDENT CALCIUM CHANNEL SUBUNIT ALPHA-2/DELTA-RELATED"/>
    <property type="match status" value="1"/>
</dbReference>
<gene>
    <name evidence="19" type="ORF">PPYR_07859</name>
</gene>
<protein>
    <recommendedName>
        <fullName evidence="18">VWFA domain-containing protein</fullName>
    </recommendedName>
</protein>
<dbReference type="InterPro" id="IPR051173">
    <property type="entry name" value="Ca_channel_alpha-2/delta"/>
</dbReference>
<evidence type="ECO:0000256" key="9">
    <source>
        <dbReference type="ARBA" id="ARBA00022882"/>
    </source>
</evidence>
<evidence type="ECO:0000256" key="10">
    <source>
        <dbReference type="ARBA" id="ARBA00022989"/>
    </source>
</evidence>
<evidence type="ECO:0000313" key="20">
    <source>
        <dbReference type="Proteomes" id="UP000327044"/>
    </source>
</evidence>
<dbReference type="GO" id="GO:0005891">
    <property type="term" value="C:voltage-gated calcium channel complex"/>
    <property type="evidence" value="ECO:0007669"/>
    <property type="project" value="TreeGrafter"/>
</dbReference>
<dbReference type="InParanoid" id="A0A5N4ARP4"/>
<comment type="caution">
    <text evidence="19">The sequence shown here is derived from an EMBL/GenBank/DDBJ whole genome shotgun (WGS) entry which is preliminary data.</text>
</comment>
<dbReference type="GO" id="GO:0005245">
    <property type="term" value="F:voltage-gated calcium channel activity"/>
    <property type="evidence" value="ECO:0007669"/>
    <property type="project" value="TreeGrafter"/>
</dbReference>
<keyword evidence="13" id="KW-1015">Disulfide bond</keyword>
<feature type="transmembrane region" description="Helical" evidence="16">
    <location>
        <begin position="1023"/>
        <end position="1045"/>
    </location>
</feature>
<dbReference type="SUPFAM" id="SSF53300">
    <property type="entry name" value="vWA-like"/>
    <property type="match status" value="1"/>
</dbReference>
<dbReference type="Gene3D" id="3.40.50.410">
    <property type="entry name" value="von Willebrand factor, type A domain"/>
    <property type="match status" value="1"/>
</dbReference>
<dbReference type="Gene3D" id="3.30.450.20">
    <property type="entry name" value="PAS domain"/>
    <property type="match status" value="1"/>
</dbReference>
<keyword evidence="2" id="KW-0813">Transport</keyword>
<name>A0A5N4ARP4_PHOPY</name>
<evidence type="ECO:0000256" key="12">
    <source>
        <dbReference type="ARBA" id="ARBA00023136"/>
    </source>
</evidence>
<dbReference type="EMBL" id="VVIM01000005">
    <property type="protein sequence ID" value="KAB0799979.1"/>
    <property type="molecule type" value="Genomic_DNA"/>
</dbReference>
<feature type="chain" id="PRO_5024467302" description="VWFA domain-containing protein" evidence="17">
    <location>
        <begin position="21"/>
        <end position="1191"/>
    </location>
</feature>
<proteinExistence type="predicted"/>
<dbReference type="Proteomes" id="UP000327044">
    <property type="component" value="Unassembled WGS sequence"/>
</dbReference>
<dbReference type="InterPro" id="IPR013680">
    <property type="entry name" value="VDCC_a2/dsu"/>
</dbReference>
<evidence type="ECO:0000256" key="15">
    <source>
        <dbReference type="ARBA" id="ARBA00023303"/>
    </source>
</evidence>
<dbReference type="OrthoDB" id="10054666at2759"/>
<keyword evidence="5 16" id="KW-0812">Transmembrane</keyword>
<comment type="subcellular location">
    <subcellularLocation>
        <location evidence="1">Membrane</location>
        <topology evidence="1">Single-pass type I membrane protein</topology>
    </subcellularLocation>
</comment>
<keyword evidence="15" id="KW-0407">Ion channel</keyword>
<evidence type="ECO:0000256" key="7">
    <source>
        <dbReference type="ARBA" id="ARBA00022729"/>
    </source>
</evidence>
<dbReference type="PROSITE" id="PS50234">
    <property type="entry name" value="VWFA"/>
    <property type="match status" value="1"/>
</dbReference>
<reference evidence="19 20" key="1">
    <citation type="journal article" date="2018" name="Elife">
        <title>Firefly genomes illuminate parallel origins of bioluminescence in beetles.</title>
        <authorList>
            <person name="Fallon T.R."/>
            <person name="Lower S.E."/>
            <person name="Chang C.H."/>
            <person name="Bessho-Uehara M."/>
            <person name="Martin G.J."/>
            <person name="Bewick A.J."/>
            <person name="Behringer M."/>
            <person name="Debat H.J."/>
            <person name="Wong I."/>
            <person name="Day J.C."/>
            <person name="Suvorov A."/>
            <person name="Silva C.J."/>
            <person name="Stanger-Hall K.F."/>
            <person name="Hall D.W."/>
            <person name="Schmitz R.J."/>
            <person name="Nelson D.R."/>
            <person name="Lewis S.M."/>
            <person name="Shigenobu S."/>
            <person name="Bybee S.M."/>
            <person name="Larracuente A.M."/>
            <person name="Oba Y."/>
            <person name="Weng J.K."/>
        </authorList>
    </citation>
    <scope>NUCLEOTIDE SEQUENCE [LARGE SCALE GENOMIC DNA]</scope>
    <source>
        <strain evidence="19">1611_PpyrPB1</strain>
        <tissue evidence="19">Whole body</tissue>
    </source>
</reference>
<dbReference type="InterPro" id="IPR002035">
    <property type="entry name" value="VWF_A"/>
</dbReference>
<evidence type="ECO:0000256" key="16">
    <source>
        <dbReference type="SAM" id="Phobius"/>
    </source>
</evidence>
<dbReference type="AlphaFoldDB" id="A0A5N4ARP4"/>
<keyword evidence="3" id="KW-0109">Calcium transport</keyword>
<evidence type="ECO:0000256" key="11">
    <source>
        <dbReference type="ARBA" id="ARBA00023065"/>
    </source>
</evidence>
<evidence type="ECO:0000259" key="18">
    <source>
        <dbReference type="PROSITE" id="PS50234"/>
    </source>
</evidence>
<evidence type="ECO:0000256" key="8">
    <source>
        <dbReference type="ARBA" id="ARBA00022837"/>
    </source>
</evidence>
<feature type="signal peptide" evidence="17">
    <location>
        <begin position="1"/>
        <end position="20"/>
    </location>
</feature>
<keyword evidence="4" id="KW-0107">Calcium channel</keyword>
<keyword evidence="6" id="KW-0479">Metal-binding</keyword>
<dbReference type="GO" id="GO:0046872">
    <property type="term" value="F:metal ion binding"/>
    <property type="evidence" value="ECO:0007669"/>
    <property type="project" value="UniProtKB-KW"/>
</dbReference>
<evidence type="ECO:0000256" key="2">
    <source>
        <dbReference type="ARBA" id="ARBA00022448"/>
    </source>
</evidence>
<feature type="domain" description="VWFA" evidence="18">
    <location>
        <begin position="300"/>
        <end position="483"/>
    </location>
</feature>
<accession>A0A5N4ARP4</accession>
<keyword evidence="20" id="KW-1185">Reference proteome</keyword>
<sequence length="1191" mass="139861">MRVAVLVYVLCALTIQKCHSQEHDQLHELGKMVKIWADNLGKELQFIAESATRRSKVIESFKQTKAVYEKGSKIMEDIADKLRTMMLEKEKAVKRIVERAEYLSYYRKPPIFENSTYDYFNADNITNSTWDRELEEQQYNDRLEQIQQFKCDDALNHKAGVEVQTNAPTQQLRFDKNDDQECQVRPYVERKPGYFRHLPLVYHSGFDAEVNFNYSVMRIATSIFDREEPLLNDIRWSEALDLVFQQNYQEDPTLLWQYFAGRTGFLRHYPGIKWSDEQYERTYDFRTRAWFLEAITSPKDVIILLDMSGSMAKYNWFIAKFLVNNILDTLGDNDYVNIYLFNNETRPLVDCFNYTLMQAHEENLRLLRESLNKYTPDTTGNMKSAFKLAFATLEHFRKDEGKSHCNQMIMFIAEGIDYDYSPAELFKTHNRTEYYTPVRVFTFLIGTSPSDEVEMVWIACANMGYYVNISRDSEIAEKVVKYLTVLSRPLNMNSVIKPDPIWTGTYADLADRRITNWLWQKYEGNQQRQVFVDYTRTTYTQYNCVFDQNSMHFLQSDSHDYEHYSEPRDFHYMTTVSLPVYDLRQDATAVLGVAGLDVPISYIKKLTMPHQIGVNGYAFILTNNGLLLLHPDHRKEFHNIIKPTFNRVDLTEVELIDDLNEPRDFNKSLLEMRDRIVRQMTGHDSFQVKIHLDNMRRVFLSRRHYFYTKIGPFSLVIAIPDNYGFYKIRYESKNGSDTLQNSKQLSGLRLTKNWKVHPEWLYCKHYGRKRLKFDTPEEELLYFLNDLEQHGWRWYKYCQPSLVTLLVLDAKATEWFEERNTNWYNIMSKYQIAIAFIATHSGLTRWRTIEDDDVDPPFITKNNKAIDEIWYKRAVTHSYANPKSFIYSVPIDTALDNETLVTGANAIFRESGSKKAAAAVVGFQFNHVVLESIFKKTTSDCGDRSCPHRCDSDELSCFVLDNNAYIIVSDEGYTGAFFGKVRPDIMKHLVENGLYRRVRFLDYQDICYLDPPSPKSKSPASRITLFLANIYGILKGFLCVLFYWVQGFLGAVVKDDPCTRAITSQYEKRAINKSLPTPCDRQRWLFSLERDTYTNTNDNIFTIPNCLWPYIVYPIPSSNLILLVVNRPCEVDIQDYPYTPDPVELKYNLSMPCYIATKNNYTRRQYITCINNHKREYSLNLDHQFCGVTWK</sequence>
<keyword evidence="14" id="KW-0325">Glycoprotein</keyword>
<dbReference type="InterPro" id="IPR013608">
    <property type="entry name" value="VWA_N"/>
</dbReference>
<dbReference type="PANTHER" id="PTHR10166:SF63">
    <property type="entry name" value="STRAIGHTJACKET, ISOFORM C"/>
    <property type="match status" value="1"/>
</dbReference>
<evidence type="ECO:0000256" key="14">
    <source>
        <dbReference type="ARBA" id="ARBA00023180"/>
    </source>
</evidence>
<keyword evidence="9" id="KW-0851">Voltage-gated channel</keyword>
<organism evidence="19 20">
    <name type="scientific">Photinus pyralis</name>
    <name type="common">Common eastern firefly</name>
    <name type="synonym">Lampyris pyralis</name>
    <dbReference type="NCBI Taxonomy" id="7054"/>
    <lineage>
        <taxon>Eukaryota</taxon>
        <taxon>Metazoa</taxon>
        <taxon>Ecdysozoa</taxon>
        <taxon>Arthropoda</taxon>
        <taxon>Hexapoda</taxon>
        <taxon>Insecta</taxon>
        <taxon>Pterygota</taxon>
        <taxon>Neoptera</taxon>
        <taxon>Endopterygota</taxon>
        <taxon>Coleoptera</taxon>
        <taxon>Polyphaga</taxon>
        <taxon>Elateriformia</taxon>
        <taxon>Elateroidea</taxon>
        <taxon>Lampyridae</taxon>
        <taxon>Lampyrinae</taxon>
        <taxon>Photinus</taxon>
    </lineage>
</organism>
<dbReference type="Pfam" id="PF00092">
    <property type="entry name" value="VWA"/>
    <property type="match status" value="1"/>
</dbReference>
<dbReference type="Pfam" id="PF08473">
    <property type="entry name" value="VGCC_alpha2"/>
    <property type="match status" value="1"/>
</dbReference>
<evidence type="ECO:0000256" key="1">
    <source>
        <dbReference type="ARBA" id="ARBA00004479"/>
    </source>
</evidence>
<keyword evidence="7 17" id="KW-0732">Signal</keyword>
<evidence type="ECO:0000256" key="3">
    <source>
        <dbReference type="ARBA" id="ARBA00022568"/>
    </source>
</evidence>
<dbReference type="Pfam" id="PF08399">
    <property type="entry name" value="VWA_N"/>
    <property type="match status" value="1"/>
</dbReference>
<evidence type="ECO:0000256" key="17">
    <source>
        <dbReference type="SAM" id="SignalP"/>
    </source>
</evidence>
<evidence type="ECO:0000256" key="5">
    <source>
        <dbReference type="ARBA" id="ARBA00022692"/>
    </source>
</evidence>